<dbReference type="PROSITE" id="PS51257">
    <property type="entry name" value="PROKAR_LIPOPROTEIN"/>
    <property type="match status" value="1"/>
</dbReference>
<accession>A0A1E5NDJ1</accession>
<proteinExistence type="predicted"/>
<sequence>MKKQIKILSILAIIILSSVSCSNPNNPNNQNKNIIADTTNWKDRANYKLLQQVWQGTSLVFNYINNENDYAGALNSYFEYPKIMNYNIVVEAIGWISDTEGIIYGRYGYNLDYSLLKKYYAIAFRNLTENGVEFSEASLSDKKYTDTLEEALNTFTIASGAFKTYNNYTVYKQQ</sequence>
<protein>
    <submittedName>
        <fullName evidence="2">Uncharacterized protein</fullName>
    </submittedName>
</protein>
<dbReference type="EMBL" id="MDCO01000011">
    <property type="protein sequence ID" value="OEJ14223.1"/>
    <property type="molecule type" value="Genomic_DNA"/>
</dbReference>
<evidence type="ECO:0000313" key="3">
    <source>
        <dbReference type="Proteomes" id="UP000095247"/>
    </source>
</evidence>
<keyword evidence="1" id="KW-0732">Signal</keyword>
<organism evidence="2 3">
    <name type="scientific">Brachyspira hampsonii</name>
    <dbReference type="NCBI Taxonomy" id="1287055"/>
    <lineage>
        <taxon>Bacteria</taxon>
        <taxon>Pseudomonadati</taxon>
        <taxon>Spirochaetota</taxon>
        <taxon>Spirochaetia</taxon>
        <taxon>Brachyspirales</taxon>
        <taxon>Brachyspiraceae</taxon>
        <taxon>Brachyspira</taxon>
    </lineage>
</organism>
<comment type="caution">
    <text evidence="2">The sequence shown here is derived from an EMBL/GenBank/DDBJ whole genome shotgun (WGS) entry which is preliminary data.</text>
</comment>
<reference evidence="2 3" key="1">
    <citation type="submission" date="2016-08" db="EMBL/GenBank/DDBJ databases">
        <title>Characterization and recognition of Brachyspira hampsonii sp. nov., a novel intestinal spirochete that is pathogenic to pigs.</title>
        <authorList>
            <person name="Mirajkar N."/>
            <person name="La T."/>
            <person name="Phillips N."/>
            <person name="Hampson D."/>
            <person name="Gebhart C."/>
        </authorList>
    </citation>
    <scope>NUCLEOTIDE SEQUENCE [LARGE SCALE GENOMIC DNA]</scope>
    <source>
        <strain evidence="2 3">P280/1</strain>
    </source>
</reference>
<evidence type="ECO:0000256" key="1">
    <source>
        <dbReference type="SAM" id="SignalP"/>
    </source>
</evidence>
<gene>
    <name evidence="2" type="ORF">BFL38_05475</name>
</gene>
<dbReference type="RefSeq" id="WP_069726707.1">
    <property type="nucleotide sequence ID" value="NZ_MDCO01000011.1"/>
</dbReference>
<feature type="signal peptide" evidence="1">
    <location>
        <begin position="1"/>
        <end position="22"/>
    </location>
</feature>
<evidence type="ECO:0000313" key="2">
    <source>
        <dbReference type="EMBL" id="OEJ14223.1"/>
    </source>
</evidence>
<name>A0A1E5NDJ1_9SPIR</name>
<dbReference type="Proteomes" id="UP000095247">
    <property type="component" value="Unassembled WGS sequence"/>
</dbReference>
<dbReference type="AlphaFoldDB" id="A0A1E5NDJ1"/>
<feature type="chain" id="PRO_5009182252" evidence="1">
    <location>
        <begin position="23"/>
        <end position="174"/>
    </location>
</feature>